<dbReference type="RefSeq" id="WP_126050452.1">
    <property type="nucleotide sequence ID" value="NZ_QYTV02000004.1"/>
</dbReference>
<dbReference type="OrthoDB" id="2933732at2"/>
<organism evidence="1 2">
    <name type="scientific">Siminovitchia acidinfaciens</name>
    <dbReference type="NCBI Taxonomy" id="2321395"/>
    <lineage>
        <taxon>Bacteria</taxon>
        <taxon>Bacillati</taxon>
        <taxon>Bacillota</taxon>
        <taxon>Bacilli</taxon>
        <taxon>Bacillales</taxon>
        <taxon>Bacillaceae</taxon>
        <taxon>Siminovitchia</taxon>
    </lineage>
</organism>
<reference evidence="1" key="1">
    <citation type="submission" date="2018-12" db="EMBL/GenBank/DDBJ databases">
        <authorList>
            <person name="Sun L."/>
            <person name="Chen Z."/>
        </authorList>
    </citation>
    <scope>NUCLEOTIDE SEQUENCE [LARGE SCALE GENOMIC DNA]</scope>
    <source>
        <strain evidence="1">3-2-2</strain>
    </source>
</reference>
<gene>
    <name evidence="1" type="ORF">D4T97_010545</name>
</gene>
<accession>A0A429XZB3</accession>
<dbReference type="InterPro" id="IPR036916">
    <property type="entry name" value="Sda_sf"/>
</dbReference>
<name>A0A429XZB3_9BACI</name>
<keyword evidence="1" id="KW-0649">Protein kinase inhibitor</keyword>
<dbReference type="Pfam" id="PF08970">
    <property type="entry name" value="Sda"/>
    <property type="match status" value="1"/>
</dbReference>
<proteinExistence type="predicted"/>
<dbReference type="InterPro" id="IPR015064">
    <property type="entry name" value="Sda"/>
</dbReference>
<protein>
    <submittedName>
        <fullName evidence="1">Sporulation histidine kinase inhibitor Sda</fullName>
    </submittedName>
</protein>
<dbReference type="Proteomes" id="UP000287156">
    <property type="component" value="Unassembled WGS sequence"/>
</dbReference>
<dbReference type="AlphaFoldDB" id="A0A429XZB3"/>
<dbReference type="Gene3D" id="1.10.287.1100">
    <property type="entry name" value="Sporulation inhibitor A"/>
    <property type="match status" value="1"/>
</dbReference>
<evidence type="ECO:0000313" key="1">
    <source>
        <dbReference type="EMBL" id="RST74112.1"/>
    </source>
</evidence>
<evidence type="ECO:0000313" key="2">
    <source>
        <dbReference type="Proteomes" id="UP000287156"/>
    </source>
</evidence>
<dbReference type="SUPFAM" id="SSF100985">
    <property type="entry name" value="Sporulation inhibitor Sda"/>
    <property type="match status" value="1"/>
</dbReference>
<dbReference type="EMBL" id="QYTV02000004">
    <property type="protein sequence ID" value="RST74112.1"/>
    <property type="molecule type" value="Genomic_DNA"/>
</dbReference>
<comment type="caution">
    <text evidence="1">The sequence shown here is derived from an EMBL/GenBank/DDBJ whole genome shotgun (WGS) entry which is preliminary data.</text>
</comment>
<keyword evidence="2" id="KW-1185">Reference proteome</keyword>
<sequence>MNRLSDNLLITSYQKAIEINEVDPFFISLLQKEIERRKLESYDHNSFSCYIRSIESVSLNTKKKPF</sequence>